<name>A0A1R3TA40_9BACT</name>
<dbReference type="Proteomes" id="UP000187464">
    <property type="component" value="Chromosome I"/>
</dbReference>
<dbReference type="PROSITE" id="PS51201">
    <property type="entry name" value="RCK_N"/>
    <property type="match status" value="2"/>
</dbReference>
<evidence type="ECO:0000256" key="6">
    <source>
        <dbReference type="ARBA" id="ARBA00023065"/>
    </source>
</evidence>
<dbReference type="STRING" id="1642647.PSM36_1644"/>
<feature type="domain" description="RCK N-terminal" evidence="7">
    <location>
        <begin position="228"/>
        <end position="346"/>
    </location>
</feature>
<dbReference type="EMBL" id="LT605205">
    <property type="protein sequence ID" value="SCD20464.1"/>
    <property type="molecule type" value="Genomic_DNA"/>
</dbReference>
<proteinExistence type="predicted"/>
<evidence type="ECO:0000256" key="2">
    <source>
        <dbReference type="ARBA" id="ARBA00022448"/>
    </source>
</evidence>
<dbReference type="InterPro" id="IPR050721">
    <property type="entry name" value="Trk_Ktr_HKT_K-transport"/>
</dbReference>
<keyword evidence="3" id="KW-0633">Potassium transport</keyword>
<dbReference type="InterPro" id="IPR006036">
    <property type="entry name" value="K_uptake_TrkA"/>
</dbReference>
<evidence type="ECO:0000259" key="8">
    <source>
        <dbReference type="PROSITE" id="PS51202"/>
    </source>
</evidence>
<evidence type="ECO:0000256" key="4">
    <source>
        <dbReference type="ARBA" id="ARBA00022958"/>
    </source>
</evidence>
<gene>
    <name evidence="9" type="ORF">PSM36_1644</name>
</gene>
<evidence type="ECO:0000313" key="9">
    <source>
        <dbReference type="EMBL" id="SCD20464.1"/>
    </source>
</evidence>
<dbReference type="PROSITE" id="PS51202">
    <property type="entry name" value="RCK_C"/>
    <property type="match status" value="2"/>
</dbReference>
<dbReference type="GO" id="GO:0005886">
    <property type="term" value="C:plasma membrane"/>
    <property type="evidence" value="ECO:0007669"/>
    <property type="project" value="InterPro"/>
</dbReference>
<evidence type="ECO:0000256" key="1">
    <source>
        <dbReference type="ARBA" id="ARBA00017378"/>
    </source>
</evidence>
<dbReference type="InterPro" id="IPR006037">
    <property type="entry name" value="RCK_C"/>
</dbReference>
<keyword evidence="6" id="KW-0406">Ion transport</keyword>
<keyword evidence="10" id="KW-1185">Reference proteome</keyword>
<dbReference type="RefSeq" id="WP_076930487.1">
    <property type="nucleotide sequence ID" value="NZ_LT605205.1"/>
</dbReference>
<dbReference type="Pfam" id="PF02254">
    <property type="entry name" value="TrkA_N"/>
    <property type="match status" value="2"/>
</dbReference>
<evidence type="ECO:0000256" key="5">
    <source>
        <dbReference type="ARBA" id="ARBA00023027"/>
    </source>
</evidence>
<dbReference type="Gene3D" id="3.40.50.720">
    <property type="entry name" value="NAD(P)-binding Rossmann-like Domain"/>
    <property type="match status" value="2"/>
</dbReference>
<reference evidence="10" key="1">
    <citation type="submission" date="2016-08" db="EMBL/GenBank/DDBJ databases">
        <authorList>
            <person name="Wibberg D."/>
        </authorList>
    </citation>
    <scope>NUCLEOTIDE SEQUENCE [LARGE SCALE GENOMIC DNA]</scope>
</reference>
<dbReference type="SUPFAM" id="SSF116726">
    <property type="entry name" value="TrkA C-terminal domain-like"/>
    <property type="match status" value="2"/>
</dbReference>
<dbReference type="Pfam" id="PF02080">
    <property type="entry name" value="TrkA_C"/>
    <property type="match status" value="2"/>
</dbReference>
<feature type="domain" description="RCK N-terminal" evidence="7">
    <location>
        <begin position="1"/>
        <end position="121"/>
    </location>
</feature>
<dbReference type="PANTHER" id="PTHR43833:SF5">
    <property type="entry name" value="TRK SYSTEM POTASSIUM UPTAKE PROTEIN TRKA"/>
    <property type="match status" value="1"/>
</dbReference>
<evidence type="ECO:0000313" key="10">
    <source>
        <dbReference type="Proteomes" id="UP000187464"/>
    </source>
</evidence>
<keyword evidence="4" id="KW-0630">Potassium</keyword>
<dbReference type="InterPro" id="IPR003148">
    <property type="entry name" value="RCK_N"/>
</dbReference>
<dbReference type="PANTHER" id="PTHR43833">
    <property type="entry name" value="POTASSIUM CHANNEL PROTEIN 2-RELATED-RELATED"/>
    <property type="match status" value="1"/>
</dbReference>
<dbReference type="InterPro" id="IPR036721">
    <property type="entry name" value="RCK_C_sf"/>
</dbReference>
<organism evidence="9 10">
    <name type="scientific">Proteiniphilum saccharofermentans</name>
    <dbReference type="NCBI Taxonomy" id="1642647"/>
    <lineage>
        <taxon>Bacteria</taxon>
        <taxon>Pseudomonadati</taxon>
        <taxon>Bacteroidota</taxon>
        <taxon>Bacteroidia</taxon>
        <taxon>Bacteroidales</taxon>
        <taxon>Dysgonomonadaceae</taxon>
        <taxon>Proteiniphilum</taxon>
    </lineage>
</organism>
<evidence type="ECO:0000259" key="7">
    <source>
        <dbReference type="PROSITE" id="PS51201"/>
    </source>
</evidence>
<feature type="domain" description="RCK C-terminal" evidence="8">
    <location>
        <begin position="365"/>
        <end position="445"/>
    </location>
</feature>
<dbReference type="InterPro" id="IPR036291">
    <property type="entry name" value="NAD(P)-bd_dom_sf"/>
</dbReference>
<protein>
    <recommendedName>
        <fullName evidence="1">Trk system potassium uptake protein TrkA</fullName>
    </recommendedName>
</protein>
<keyword evidence="2" id="KW-0813">Transport</keyword>
<sequence length="445" mass="49811">MKILIAGAGAVGTHLAKLLGQENHDITLIDADKDRLAIIRDNTDILTYIGNCMSLKDLTEVGAANTDLYIGVTPEESKNITSCMLASNLGAKRTLARIDNYEYLLPKNKEFFEKLGIHSMIYPELIAAREIAMSLKTPWARFWWELCNGTVILAAAKVRENAPIVNTYLYDLPQTNKRFHMVAIKRNSHTLIPKGSDQILPDDILYFTTLRKHIDSLPELFGKKSFETRKIMFMGGSRITMRTIQQLPSNINIKIIEQDRERAEKLVEMAPPNVTVFVEDGRNAEFLLREGITESDAFLALTGNSEANILGCMMAKQYGVKRTVAEVENIDYISMAERFNIGTVINKKLIAASKIYELLLKADASNIKSLTIADANVGEVIAKPNSKVTKKLIRNLNLPPDITFGAIIRNGEPMLVDGDTLIEPYDQVVVFFLNKSLKSIEKLFN</sequence>
<keyword evidence="5" id="KW-0520">NAD</keyword>
<dbReference type="AlphaFoldDB" id="A0A1R3TA40"/>
<accession>A0A1R3TA40</accession>
<dbReference type="SUPFAM" id="SSF51735">
    <property type="entry name" value="NAD(P)-binding Rossmann-fold domains"/>
    <property type="match status" value="2"/>
</dbReference>
<dbReference type="GO" id="GO:0015079">
    <property type="term" value="F:potassium ion transmembrane transporter activity"/>
    <property type="evidence" value="ECO:0007669"/>
    <property type="project" value="InterPro"/>
</dbReference>
<dbReference type="PRINTS" id="PR00335">
    <property type="entry name" value="KUPTAKETRKA"/>
</dbReference>
<dbReference type="KEGG" id="psac:PSM36_1644"/>
<dbReference type="NCBIfam" id="NF007038">
    <property type="entry name" value="PRK09496.2-6"/>
    <property type="match status" value="1"/>
</dbReference>
<feature type="domain" description="RCK C-terminal" evidence="8">
    <location>
        <begin position="141"/>
        <end position="223"/>
    </location>
</feature>
<dbReference type="NCBIfam" id="NF007039">
    <property type="entry name" value="PRK09496.3-2"/>
    <property type="match status" value="1"/>
</dbReference>
<evidence type="ECO:0000256" key="3">
    <source>
        <dbReference type="ARBA" id="ARBA00022538"/>
    </source>
</evidence>
<dbReference type="Gene3D" id="3.30.70.1450">
    <property type="entry name" value="Regulator of K+ conductance, C-terminal domain"/>
    <property type="match status" value="2"/>
</dbReference>